<keyword evidence="10" id="KW-1185">Reference proteome</keyword>
<protein>
    <recommendedName>
        <fullName evidence="11">NACHT domain-containing protein</fullName>
    </recommendedName>
</protein>
<evidence type="ECO:0000256" key="5">
    <source>
        <dbReference type="ARBA" id="ARBA00022741"/>
    </source>
</evidence>
<evidence type="ECO:0000313" key="9">
    <source>
        <dbReference type="Ensembl" id="ENSXMAP00000033964.1"/>
    </source>
</evidence>
<proteinExistence type="predicted"/>
<evidence type="ECO:0000256" key="3">
    <source>
        <dbReference type="ARBA" id="ARBA00022614"/>
    </source>
</evidence>
<dbReference type="Pfam" id="PF02758">
    <property type="entry name" value="PYRIN"/>
    <property type="match status" value="1"/>
</dbReference>
<dbReference type="SUPFAM" id="SSF52540">
    <property type="entry name" value="P-loop containing nucleoside triphosphate hydrolases"/>
    <property type="match status" value="1"/>
</dbReference>
<evidence type="ECO:0000256" key="2">
    <source>
        <dbReference type="ARBA" id="ARBA00022490"/>
    </source>
</evidence>
<dbReference type="InterPro" id="IPR027417">
    <property type="entry name" value="P-loop_NTPase"/>
</dbReference>
<evidence type="ECO:0000256" key="4">
    <source>
        <dbReference type="ARBA" id="ARBA00022737"/>
    </source>
</evidence>
<dbReference type="Pfam" id="PF17779">
    <property type="entry name" value="WHD_NOD2"/>
    <property type="match status" value="1"/>
</dbReference>
<dbReference type="OMA" id="EMTLSMQ"/>
<keyword evidence="5" id="KW-0547">Nucleotide-binding</keyword>
<dbReference type="InterPro" id="IPR041075">
    <property type="entry name" value="NOD1/2_WH"/>
</dbReference>
<dbReference type="GO" id="GO:0005737">
    <property type="term" value="C:cytoplasm"/>
    <property type="evidence" value="ECO:0007669"/>
    <property type="project" value="UniProtKB-SubCell"/>
</dbReference>
<dbReference type="Proteomes" id="UP000002852">
    <property type="component" value="Unassembled WGS sequence"/>
</dbReference>
<dbReference type="Ensembl" id="ENSXMAT00000038571.1">
    <property type="protein sequence ID" value="ENSXMAP00000033964.1"/>
    <property type="gene ID" value="ENSXMAG00000026720.1"/>
</dbReference>
<dbReference type="SUPFAM" id="SSF47986">
    <property type="entry name" value="DEATH domain"/>
    <property type="match status" value="1"/>
</dbReference>
<evidence type="ECO:0000313" key="10">
    <source>
        <dbReference type="Proteomes" id="UP000002852"/>
    </source>
</evidence>
<reference evidence="10" key="1">
    <citation type="submission" date="2012-01" db="EMBL/GenBank/DDBJ databases">
        <authorList>
            <person name="Walter R."/>
            <person name="Schartl M."/>
            <person name="Warren W."/>
        </authorList>
    </citation>
    <scope>NUCLEOTIDE SEQUENCE [LARGE SCALE GENOMIC DNA]</scope>
    <source>
        <strain evidence="10">JP 163 A</strain>
    </source>
</reference>
<keyword evidence="4" id="KW-0677">Repeat</keyword>
<keyword evidence="2" id="KW-0963">Cytoplasm</keyword>
<reference evidence="9" key="4">
    <citation type="submission" date="2025-09" db="UniProtKB">
        <authorList>
            <consortium name="Ensembl"/>
        </authorList>
    </citation>
    <scope>IDENTIFICATION</scope>
    <source>
        <strain evidence="9">JP 163 A</strain>
    </source>
</reference>
<dbReference type="PROSITE" id="PS50837">
    <property type="entry name" value="NACHT"/>
    <property type="match status" value="1"/>
</dbReference>
<evidence type="ECO:0000256" key="1">
    <source>
        <dbReference type="ARBA" id="ARBA00004496"/>
    </source>
</evidence>
<dbReference type="Gene3D" id="3.40.50.300">
    <property type="entry name" value="P-loop containing nucleotide triphosphate hydrolases"/>
    <property type="match status" value="1"/>
</dbReference>
<dbReference type="Gene3D" id="1.10.533.10">
    <property type="entry name" value="Death Domain, Fas"/>
    <property type="match status" value="1"/>
</dbReference>
<dbReference type="InterPro" id="IPR004020">
    <property type="entry name" value="DAPIN"/>
</dbReference>
<dbReference type="InterPro" id="IPR011029">
    <property type="entry name" value="DEATH-like_dom_sf"/>
</dbReference>
<dbReference type="InParanoid" id="A0A3B5QRG7"/>
<reference evidence="9" key="3">
    <citation type="submission" date="2025-08" db="UniProtKB">
        <authorList>
            <consortium name="Ensembl"/>
        </authorList>
    </citation>
    <scope>IDENTIFICATION</scope>
    <source>
        <strain evidence="9">JP 163 A</strain>
    </source>
</reference>
<sequence length="594" mass="67502">RLAGASRMTPEDLLNILEDLGEEEFIKFKWLLQQSSHLSPAMRKSRLQTATRQDTVDLLVQSAGRFGPAALVSKVLLKIDRKDLLQALCGSVYVAAGREVHINTQHEVRQIENVLKPARETAVKPRDMFSHPSGEYQPIKTVLTNGIAGIGKTFLVQKFVLDWAERRANQDVDLIFPFTFRQLNPLRAERLSLAQLIHECIPETVDIREEALNYIFTSRFKLLFVFDGLDESRLPLDLHVDDVRSVDVTKTSTTDVLLRNLIGGKLLRSARIWITSRPAAANQIPRRFVSSVNEVRGFTDLQKETYFRKRFGGEEQAEQIIAHIQASQSLHIMCHIPVFCWIAATVLEDVLKTRGTAELPNSLTDMYTEFLVFQIHHTKQKYGSQTSLRYIKSLAKLAYQQLEKGNLIFYKKDLVESNVDFTEASVFSGIFTEIFKEVRGRKGKDQMIYISKALQSPNGHLDLFLRFFLGLSLSSNQDKLKELLNLTNCSSETKQKTVQYIKEKINENVSVEKSLNLFHCLNELNDRSLVEDIQRFLSSGSLSADQLSPGQWSALVFILLSTKDLDVFELKKYSASEEAFLKLLPVVKASSRAL</sequence>
<dbReference type="AlphaFoldDB" id="A0A3B5QRG7"/>
<dbReference type="InterPro" id="IPR051261">
    <property type="entry name" value="NLR"/>
</dbReference>
<dbReference type="InterPro" id="IPR041267">
    <property type="entry name" value="NLRP_HD2"/>
</dbReference>
<keyword evidence="3" id="KW-0433">Leucine-rich repeat</keyword>
<dbReference type="PANTHER" id="PTHR24106">
    <property type="entry name" value="NACHT, LRR AND CARD DOMAINS-CONTAINING"/>
    <property type="match status" value="1"/>
</dbReference>
<dbReference type="GeneTree" id="ENSGT01150000286904"/>
<dbReference type="PROSITE" id="PS50824">
    <property type="entry name" value="DAPIN"/>
    <property type="match status" value="1"/>
</dbReference>
<name>A0A3B5QRG7_XIPMA</name>
<dbReference type="Pfam" id="PF05729">
    <property type="entry name" value="NACHT"/>
    <property type="match status" value="1"/>
</dbReference>
<keyword evidence="6" id="KW-0067">ATP-binding</keyword>
<dbReference type="InterPro" id="IPR007111">
    <property type="entry name" value="NACHT_NTPase"/>
</dbReference>
<feature type="domain" description="Pyrin" evidence="7">
    <location>
        <begin position="2"/>
        <end position="98"/>
    </location>
</feature>
<dbReference type="GO" id="GO:0005524">
    <property type="term" value="F:ATP binding"/>
    <property type="evidence" value="ECO:0007669"/>
    <property type="project" value="UniProtKB-KW"/>
</dbReference>
<accession>A0A3B5QRG7</accession>
<dbReference type="SMART" id="SM01289">
    <property type="entry name" value="PYRIN"/>
    <property type="match status" value="1"/>
</dbReference>
<comment type="subcellular location">
    <subcellularLocation>
        <location evidence="1">Cytoplasm</location>
    </subcellularLocation>
</comment>
<reference evidence="10" key="2">
    <citation type="journal article" date="2013" name="Nat. Genet.">
        <title>The genome of the platyfish, Xiphophorus maculatus, provides insights into evolutionary adaptation and several complex traits.</title>
        <authorList>
            <person name="Schartl M."/>
            <person name="Walter R.B."/>
            <person name="Shen Y."/>
            <person name="Garcia T."/>
            <person name="Catchen J."/>
            <person name="Amores A."/>
            <person name="Braasch I."/>
            <person name="Chalopin D."/>
            <person name="Volff J.N."/>
            <person name="Lesch K.P."/>
            <person name="Bisazza A."/>
            <person name="Minx P."/>
            <person name="Hillier L."/>
            <person name="Wilson R.K."/>
            <person name="Fuerstenberg S."/>
            <person name="Boore J."/>
            <person name="Searle S."/>
            <person name="Postlethwait J.H."/>
            <person name="Warren W.C."/>
        </authorList>
    </citation>
    <scope>NUCLEOTIDE SEQUENCE [LARGE SCALE GENOMIC DNA]</scope>
    <source>
        <strain evidence="10">JP 163 A</strain>
    </source>
</reference>
<evidence type="ECO:0000259" key="8">
    <source>
        <dbReference type="PROSITE" id="PS50837"/>
    </source>
</evidence>
<organism evidence="9 10">
    <name type="scientific">Xiphophorus maculatus</name>
    <name type="common">Southern platyfish</name>
    <name type="synonym">Platypoecilus maculatus</name>
    <dbReference type="NCBI Taxonomy" id="8083"/>
    <lineage>
        <taxon>Eukaryota</taxon>
        <taxon>Metazoa</taxon>
        <taxon>Chordata</taxon>
        <taxon>Craniata</taxon>
        <taxon>Vertebrata</taxon>
        <taxon>Euteleostomi</taxon>
        <taxon>Actinopterygii</taxon>
        <taxon>Neopterygii</taxon>
        <taxon>Teleostei</taxon>
        <taxon>Neoteleostei</taxon>
        <taxon>Acanthomorphata</taxon>
        <taxon>Ovalentaria</taxon>
        <taxon>Atherinomorphae</taxon>
        <taxon>Cyprinodontiformes</taxon>
        <taxon>Poeciliidae</taxon>
        <taxon>Poeciliinae</taxon>
        <taxon>Xiphophorus</taxon>
    </lineage>
</organism>
<evidence type="ECO:0000259" key="7">
    <source>
        <dbReference type="PROSITE" id="PS50824"/>
    </source>
</evidence>
<feature type="domain" description="NACHT" evidence="8">
    <location>
        <begin position="140"/>
        <end position="280"/>
    </location>
</feature>
<dbReference type="Pfam" id="PF17776">
    <property type="entry name" value="NLRC4_HD2"/>
    <property type="match status" value="1"/>
</dbReference>
<evidence type="ECO:0008006" key="11">
    <source>
        <dbReference type="Google" id="ProtNLM"/>
    </source>
</evidence>
<evidence type="ECO:0000256" key="6">
    <source>
        <dbReference type="ARBA" id="ARBA00022840"/>
    </source>
</evidence>